<dbReference type="Proteomes" id="UP000800200">
    <property type="component" value="Unassembled WGS sequence"/>
</dbReference>
<proteinExistence type="predicted"/>
<protein>
    <submittedName>
        <fullName evidence="1">Uncharacterized protein</fullName>
    </submittedName>
</protein>
<name>A0A6A6D9P8_9PEZI</name>
<sequence length="64" mass="7127">MALGWTLGGLVRPCIYVVLLETLICGGLYNGRRITPSPTTLSIWPERTDARVGLFREWVAAPLR</sequence>
<keyword evidence="2" id="KW-1185">Reference proteome</keyword>
<evidence type="ECO:0000313" key="1">
    <source>
        <dbReference type="EMBL" id="KAF2176244.1"/>
    </source>
</evidence>
<dbReference type="EMBL" id="ML994712">
    <property type="protein sequence ID" value="KAF2176244.1"/>
    <property type="molecule type" value="Genomic_DNA"/>
</dbReference>
<organism evidence="1 2">
    <name type="scientific">Zopfia rhizophila CBS 207.26</name>
    <dbReference type="NCBI Taxonomy" id="1314779"/>
    <lineage>
        <taxon>Eukaryota</taxon>
        <taxon>Fungi</taxon>
        <taxon>Dikarya</taxon>
        <taxon>Ascomycota</taxon>
        <taxon>Pezizomycotina</taxon>
        <taxon>Dothideomycetes</taxon>
        <taxon>Dothideomycetes incertae sedis</taxon>
        <taxon>Zopfiaceae</taxon>
        <taxon>Zopfia</taxon>
    </lineage>
</organism>
<gene>
    <name evidence="1" type="ORF">K469DRAFT_700239</name>
</gene>
<accession>A0A6A6D9P8</accession>
<dbReference type="AlphaFoldDB" id="A0A6A6D9P8"/>
<evidence type="ECO:0000313" key="2">
    <source>
        <dbReference type="Proteomes" id="UP000800200"/>
    </source>
</evidence>
<reference evidence="1" key="1">
    <citation type="journal article" date="2020" name="Stud. Mycol.">
        <title>101 Dothideomycetes genomes: a test case for predicting lifestyles and emergence of pathogens.</title>
        <authorList>
            <person name="Haridas S."/>
            <person name="Albert R."/>
            <person name="Binder M."/>
            <person name="Bloem J."/>
            <person name="Labutti K."/>
            <person name="Salamov A."/>
            <person name="Andreopoulos B."/>
            <person name="Baker S."/>
            <person name="Barry K."/>
            <person name="Bills G."/>
            <person name="Bluhm B."/>
            <person name="Cannon C."/>
            <person name="Castanera R."/>
            <person name="Culley D."/>
            <person name="Daum C."/>
            <person name="Ezra D."/>
            <person name="Gonzalez J."/>
            <person name="Henrissat B."/>
            <person name="Kuo A."/>
            <person name="Liang C."/>
            <person name="Lipzen A."/>
            <person name="Lutzoni F."/>
            <person name="Magnuson J."/>
            <person name="Mondo S."/>
            <person name="Nolan M."/>
            <person name="Ohm R."/>
            <person name="Pangilinan J."/>
            <person name="Park H.-J."/>
            <person name="Ramirez L."/>
            <person name="Alfaro M."/>
            <person name="Sun H."/>
            <person name="Tritt A."/>
            <person name="Yoshinaga Y."/>
            <person name="Zwiers L.-H."/>
            <person name="Turgeon B."/>
            <person name="Goodwin S."/>
            <person name="Spatafora J."/>
            <person name="Crous P."/>
            <person name="Grigoriev I."/>
        </authorList>
    </citation>
    <scope>NUCLEOTIDE SEQUENCE</scope>
    <source>
        <strain evidence="1">CBS 207.26</strain>
    </source>
</reference>